<dbReference type="Ensembl" id="ENSMODT00000042947.2">
    <property type="protein sequence ID" value="ENSMODP00000039842.2"/>
    <property type="gene ID" value="ENSMODG00000027484.2"/>
</dbReference>
<dbReference type="Gene3D" id="4.10.280.10">
    <property type="entry name" value="Helix-loop-helix DNA-binding domain"/>
    <property type="match status" value="1"/>
</dbReference>
<dbReference type="CDD" id="cd00130">
    <property type="entry name" value="PAS"/>
    <property type="match status" value="2"/>
</dbReference>
<dbReference type="InterPro" id="IPR013767">
    <property type="entry name" value="PAS_fold"/>
</dbReference>
<dbReference type="InterPro" id="IPR001610">
    <property type="entry name" value="PAC"/>
</dbReference>
<dbReference type="InParanoid" id="K7E241"/>
<dbReference type="eggNOG" id="KOG3560">
    <property type="taxonomic scope" value="Eukaryota"/>
</dbReference>
<dbReference type="OMA" id="RSLHHPF"/>
<feature type="domain" description="PAS" evidence="9">
    <location>
        <begin position="112"/>
        <end position="175"/>
    </location>
</feature>
<keyword evidence="2" id="KW-0677">Repeat</keyword>
<dbReference type="SUPFAM" id="SSF55785">
    <property type="entry name" value="PYP-like sensor domain (PAS domain)"/>
    <property type="match status" value="2"/>
</dbReference>
<dbReference type="AlphaFoldDB" id="K7E241"/>
<evidence type="ECO:0000256" key="7">
    <source>
        <dbReference type="ARBA" id="ARBA00023242"/>
    </source>
</evidence>
<keyword evidence="4" id="KW-0238">DNA-binding</keyword>
<evidence type="ECO:0000313" key="11">
    <source>
        <dbReference type="Ensembl" id="ENSMODP00000039842.2"/>
    </source>
</evidence>
<dbReference type="Proteomes" id="UP000002280">
    <property type="component" value="Chromosome 2"/>
</dbReference>
<comment type="subcellular location">
    <subcellularLocation>
        <location evidence="1">Nucleus</location>
    </subcellularLocation>
</comment>
<keyword evidence="6" id="KW-0804">Transcription</keyword>
<name>K7E241_MONDO</name>
<dbReference type="PROSITE" id="PS50888">
    <property type="entry name" value="BHLH"/>
    <property type="match status" value="1"/>
</dbReference>
<keyword evidence="7" id="KW-0539">Nucleus</keyword>
<dbReference type="GO" id="GO:0034751">
    <property type="term" value="C:aryl hydrocarbon receptor complex"/>
    <property type="evidence" value="ECO:0000318"/>
    <property type="project" value="GO_Central"/>
</dbReference>
<dbReference type="GO" id="GO:0000976">
    <property type="term" value="F:transcription cis-regulatory region binding"/>
    <property type="evidence" value="ECO:0000318"/>
    <property type="project" value="GO_Central"/>
</dbReference>
<keyword evidence="5" id="KW-0010">Activator</keyword>
<evidence type="ECO:0000313" key="12">
    <source>
        <dbReference type="Proteomes" id="UP000002280"/>
    </source>
</evidence>
<feature type="region of interest" description="Disordered" evidence="8">
    <location>
        <begin position="598"/>
        <end position="620"/>
    </location>
</feature>
<dbReference type="InterPro" id="IPR013655">
    <property type="entry name" value="PAS_fold_3"/>
</dbReference>
<feature type="region of interest" description="Disordered" evidence="8">
    <location>
        <begin position="1"/>
        <end position="31"/>
    </location>
</feature>
<feature type="compositionally biased region" description="Polar residues" evidence="8">
    <location>
        <begin position="174"/>
        <end position="195"/>
    </location>
</feature>
<evidence type="ECO:0000256" key="2">
    <source>
        <dbReference type="ARBA" id="ARBA00022737"/>
    </source>
</evidence>
<keyword evidence="3" id="KW-0805">Transcription regulation</keyword>
<dbReference type="Pfam" id="PF00989">
    <property type="entry name" value="PAS"/>
    <property type="match status" value="1"/>
</dbReference>
<dbReference type="InterPro" id="IPR011598">
    <property type="entry name" value="bHLH_dom"/>
</dbReference>
<evidence type="ECO:0000256" key="8">
    <source>
        <dbReference type="SAM" id="MobiDB-lite"/>
    </source>
</evidence>
<dbReference type="PROSITE" id="PS50112">
    <property type="entry name" value="PAS"/>
    <property type="match status" value="1"/>
</dbReference>
<reference evidence="11 12" key="1">
    <citation type="journal article" date="2007" name="Nature">
        <title>Genome of the marsupial Monodelphis domestica reveals innovation in non-coding sequences.</title>
        <authorList>
            <person name="Mikkelsen T.S."/>
            <person name="Wakefield M.J."/>
            <person name="Aken B."/>
            <person name="Amemiya C.T."/>
            <person name="Chang J.L."/>
            <person name="Duke S."/>
            <person name="Garber M."/>
            <person name="Gentles A.J."/>
            <person name="Goodstadt L."/>
            <person name="Heger A."/>
            <person name="Jurka J."/>
            <person name="Kamal M."/>
            <person name="Mauceli E."/>
            <person name="Searle S.M."/>
            <person name="Sharpe T."/>
            <person name="Baker M.L."/>
            <person name="Batzer M.A."/>
            <person name="Benos P.V."/>
            <person name="Belov K."/>
            <person name="Clamp M."/>
            <person name="Cook A."/>
            <person name="Cuff J."/>
            <person name="Das R."/>
            <person name="Davidow L."/>
            <person name="Deakin J.E."/>
            <person name="Fazzari M.J."/>
            <person name="Glass J.L."/>
            <person name="Grabherr M."/>
            <person name="Greally J.M."/>
            <person name="Gu W."/>
            <person name="Hore T.A."/>
            <person name="Huttley G.A."/>
            <person name="Kleber M."/>
            <person name="Jirtle R.L."/>
            <person name="Koina E."/>
            <person name="Lee J.T."/>
            <person name="Mahony S."/>
            <person name="Marra M.A."/>
            <person name="Miller R.D."/>
            <person name="Nicholls R.D."/>
            <person name="Oda M."/>
            <person name="Papenfuss A.T."/>
            <person name="Parra Z.E."/>
            <person name="Pollock D.D."/>
            <person name="Ray D.A."/>
            <person name="Schein J.E."/>
            <person name="Speed T.P."/>
            <person name="Thompson K."/>
            <person name="VandeBerg J.L."/>
            <person name="Wade C.M."/>
            <person name="Walker J.A."/>
            <person name="Waters P.D."/>
            <person name="Webber C."/>
            <person name="Weidman J.R."/>
            <person name="Xie X."/>
            <person name="Zody M.C."/>
            <person name="Baldwin J."/>
            <person name="Abdouelleil A."/>
            <person name="Abdulkadir J."/>
            <person name="Abebe A."/>
            <person name="Abera B."/>
            <person name="Abreu J."/>
            <person name="Acer S.C."/>
            <person name="Aftuck L."/>
            <person name="Alexander A."/>
            <person name="An P."/>
            <person name="Anderson E."/>
            <person name="Anderson S."/>
            <person name="Arachi H."/>
            <person name="Azer M."/>
            <person name="Bachantsang P."/>
            <person name="Barry A."/>
            <person name="Bayul T."/>
            <person name="Berlin A."/>
            <person name="Bessette D."/>
            <person name="Bloom T."/>
            <person name="Bloom T."/>
            <person name="Boguslavskiy L."/>
            <person name="Bonnet C."/>
            <person name="Boukhgalter B."/>
            <person name="Bourzgui I."/>
            <person name="Brown A."/>
            <person name="Cahill P."/>
            <person name="Channer S."/>
            <person name="Cheshatsang Y."/>
            <person name="Chuda L."/>
            <person name="Citroen M."/>
            <person name="Collymore A."/>
            <person name="Cooke P."/>
            <person name="Costello M."/>
            <person name="D'Aco K."/>
            <person name="Daza R."/>
            <person name="De Haan G."/>
            <person name="DeGray S."/>
            <person name="DeMaso C."/>
            <person name="Dhargay N."/>
            <person name="Dooley K."/>
            <person name="Dooley E."/>
            <person name="Doricent M."/>
            <person name="Dorje P."/>
            <person name="Dorjee K."/>
            <person name="Dupes A."/>
            <person name="Elong R."/>
            <person name="Falk J."/>
            <person name="Farina A."/>
            <person name="Faro S."/>
            <person name="Ferguson D."/>
            <person name="Fisher S."/>
            <person name="Foley C.D."/>
            <person name="Franke A."/>
            <person name="Friedrich D."/>
            <person name="Gadbois L."/>
            <person name="Gearin G."/>
            <person name="Gearin C.R."/>
            <person name="Giannoukos G."/>
            <person name="Goode T."/>
            <person name="Graham J."/>
            <person name="Grandbois E."/>
            <person name="Grewal S."/>
            <person name="Gyaltsen K."/>
            <person name="Hafez N."/>
            <person name="Hagos B."/>
            <person name="Hall J."/>
            <person name="Henson C."/>
            <person name="Hollinger A."/>
            <person name="Honan T."/>
            <person name="Huard M.D."/>
            <person name="Hughes L."/>
            <person name="Hurhula B."/>
            <person name="Husby M.E."/>
            <person name="Kamat A."/>
            <person name="Kanga B."/>
            <person name="Kashin S."/>
            <person name="Khazanovich D."/>
            <person name="Kisner P."/>
            <person name="Lance K."/>
            <person name="Lara M."/>
            <person name="Lee W."/>
            <person name="Lennon N."/>
            <person name="Letendre F."/>
            <person name="LeVine R."/>
            <person name="Lipovsky A."/>
            <person name="Liu X."/>
            <person name="Liu J."/>
            <person name="Liu S."/>
            <person name="Lokyitsang T."/>
            <person name="Lokyitsang Y."/>
            <person name="Lubonja R."/>
            <person name="Lui A."/>
            <person name="MacDonald P."/>
            <person name="Magnisalis V."/>
            <person name="Maru K."/>
            <person name="Matthews C."/>
            <person name="McCusker W."/>
            <person name="McDonough S."/>
            <person name="Mehta T."/>
            <person name="Meldrim J."/>
            <person name="Meneus L."/>
            <person name="Mihai O."/>
            <person name="Mihalev A."/>
            <person name="Mihova T."/>
            <person name="Mittelman R."/>
            <person name="Mlenga V."/>
            <person name="Montmayeur A."/>
            <person name="Mulrain L."/>
            <person name="Navidi A."/>
            <person name="Naylor J."/>
            <person name="Negash T."/>
            <person name="Nguyen T."/>
            <person name="Nguyen N."/>
            <person name="Nicol R."/>
            <person name="Norbu C."/>
            <person name="Norbu N."/>
            <person name="Novod N."/>
            <person name="O'Neill B."/>
            <person name="Osman S."/>
            <person name="Markiewicz E."/>
            <person name="Oyono O.L."/>
            <person name="Patti C."/>
            <person name="Phunkhang P."/>
            <person name="Pierre F."/>
            <person name="Priest M."/>
            <person name="Raghuraman S."/>
            <person name="Rege F."/>
            <person name="Reyes R."/>
            <person name="Rise C."/>
            <person name="Rogov P."/>
            <person name="Ross K."/>
            <person name="Ryan E."/>
            <person name="Settipalli S."/>
            <person name="Shea T."/>
            <person name="Sherpa N."/>
            <person name="Shi L."/>
            <person name="Shih D."/>
            <person name="Sparrow T."/>
            <person name="Spaulding J."/>
            <person name="Stalker J."/>
            <person name="Stange-Thomann N."/>
            <person name="Stavropoulos S."/>
            <person name="Stone C."/>
            <person name="Strader C."/>
            <person name="Tesfaye S."/>
            <person name="Thomson T."/>
            <person name="Thoulutsang Y."/>
            <person name="Thoulutsang D."/>
            <person name="Topham K."/>
            <person name="Topping I."/>
            <person name="Tsamla T."/>
            <person name="Vassiliev H."/>
            <person name="Vo A."/>
            <person name="Wangchuk T."/>
            <person name="Wangdi T."/>
            <person name="Weiand M."/>
            <person name="Wilkinson J."/>
            <person name="Wilson A."/>
            <person name="Yadav S."/>
            <person name="Young G."/>
            <person name="Yu Q."/>
            <person name="Zembek L."/>
            <person name="Zhong D."/>
            <person name="Zimmer A."/>
            <person name="Zwirko Z."/>
            <person name="Jaffe D.B."/>
            <person name="Alvarez P."/>
            <person name="Brockman W."/>
            <person name="Butler J."/>
            <person name="Chin C."/>
            <person name="Gnerre S."/>
            <person name="MacCallum I."/>
            <person name="Graves J.A."/>
            <person name="Ponting C.P."/>
            <person name="Breen M."/>
            <person name="Samollow P.B."/>
            <person name="Lander E.S."/>
            <person name="Lindblad-Toh K."/>
        </authorList>
    </citation>
    <scope>NUCLEOTIDE SEQUENCE [LARGE SCALE GENOMIC DNA]</scope>
</reference>
<dbReference type="HOGENOM" id="CLU_408232_0_0_1"/>
<organism evidence="11 12">
    <name type="scientific">Monodelphis domestica</name>
    <name type="common">Gray short-tailed opossum</name>
    <dbReference type="NCBI Taxonomy" id="13616"/>
    <lineage>
        <taxon>Eukaryota</taxon>
        <taxon>Metazoa</taxon>
        <taxon>Chordata</taxon>
        <taxon>Craniata</taxon>
        <taxon>Vertebrata</taxon>
        <taxon>Euteleostomi</taxon>
        <taxon>Mammalia</taxon>
        <taxon>Metatheria</taxon>
        <taxon>Didelphimorphia</taxon>
        <taxon>Didelphidae</taxon>
        <taxon>Monodelphis</taxon>
    </lineage>
</organism>
<reference evidence="11" key="3">
    <citation type="submission" date="2025-09" db="UniProtKB">
        <authorList>
            <consortium name="Ensembl"/>
        </authorList>
    </citation>
    <scope>IDENTIFICATION</scope>
</reference>
<sequence length="984" mass="109919">MYAGRRRRKPVPRTAKLPPSEGVKSNPSKRHRERLNSELECLASLLPFPNEVISSLDKLSILRLTVSYLRTQSFFQVTRKSCCAKEWSASHSHDGDRSRRRTGRIVPEGELLLQALNGFVLVVTSEGLIFYSSHTIQDYLGFHQTDVLHQSVFELIHTEDQPEFRRNLRWRLTSTPKPESDQSCLGETTSSSPSVGSDRAEELPPENSALLERSFVCRFRCLLDNSSGFRALSLQGRLKPLHGQNHRTEDGSPVPPQLALFAISTPLQPPSILEIRTKTLTFRTKHKLDFTPVACDAKGKLVLGYTEAELRMRGTGYQFVHVADMLYCAENHLRMMRTGESGLTVFRLLTKENRWRWVQSNARLVYRNGKPDYIIATQRPLVDEEGGEHLQKRSLHHPFTFATGEALLYQVTHPDPGFPDPFRTQGKIPKFKKSTKGERSQIDLPAPNSLLGAMMQQDVTINVSHAAVTPEPSFSGGIFSQIKEPLVNRVAGDNLEGSSKMISSEVEHKELLDLSQGTALLATLDSFSLDCDENCSNKELLGALENLGLNAEELELLLLDEWRVRGGENPGSSPSLNDILANREILSHVHDSLLNKQEDEQDGDSQTSLKAHSLSGLSQESEVNNSHMAHQYPLHLSQEPQPNQLAQILCLPKTMHHHGVSQKHLNHLPWESSPSQSVKNEMQNQNRGDPWRLLSVTSQNLSAHFSQLPADVQQQCLQWSPPNSSGLLSPSFPYHSLENSCQPRQSGQQLENHLRPQHGDHQLLFRHHLPNQVHIQTQQFNGQEPSESGTLLQSTTDQSLLMNSIQSLDSPNQLILGGNPWPNRASGIQHPTKTKLLSQVGNNPGSQVYSRNTQRDSTMSQAQANQKILDYMDIGSSHGTGAEMVPGQRFLPPCTCHPMPLKPSAPISSEVKFPFQNFTSDHFINGDGCQEILAGNMYGLTNRPGESWGDFLLPSGQPTATRKKYSCPKVFPHSSPSSNGDFYF</sequence>
<dbReference type="SMART" id="SM00353">
    <property type="entry name" value="HLH"/>
    <property type="match status" value="1"/>
</dbReference>
<dbReference type="InterPro" id="IPR039091">
    <property type="entry name" value="AHR/AHRR"/>
</dbReference>
<evidence type="ECO:0000256" key="3">
    <source>
        <dbReference type="ARBA" id="ARBA00023015"/>
    </source>
</evidence>
<protein>
    <submittedName>
        <fullName evidence="11">Aryl hydrocarbon receptor-like</fullName>
    </submittedName>
</protein>
<feature type="domain" description="BHLH" evidence="10">
    <location>
        <begin position="19"/>
        <end position="72"/>
    </location>
</feature>
<dbReference type="SMART" id="SM00091">
    <property type="entry name" value="PAS"/>
    <property type="match status" value="2"/>
</dbReference>
<dbReference type="FunFam" id="3.30.450.20:FF:000035">
    <property type="entry name" value="Aryl hydrocarbon receptor"/>
    <property type="match status" value="1"/>
</dbReference>
<dbReference type="STRING" id="13616.ENSMODP00000039842"/>
<keyword evidence="12" id="KW-1185">Reference proteome</keyword>
<dbReference type="SUPFAM" id="SSF47459">
    <property type="entry name" value="HLH, helix-loop-helix DNA-binding domain"/>
    <property type="match status" value="1"/>
</dbReference>
<evidence type="ECO:0000259" key="10">
    <source>
        <dbReference type="PROSITE" id="PS50888"/>
    </source>
</evidence>
<dbReference type="FunFam" id="3.30.450.20:FF:000019">
    <property type="entry name" value="Aryl hydrocarbon receptor 1"/>
    <property type="match status" value="1"/>
</dbReference>
<dbReference type="Pfam" id="PF08447">
    <property type="entry name" value="PAS_3"/>
    <property type="match status" value="1"/>
</dbReference>
<dbReference type="KEGG" id="mdo:103093117"/>
<feature type="compositionally biased region" description="Polar residues" evidence="8">
    <location>
        <begin position="604"/>
        <end position="620"/>
    </location>
</feature>
<evidence type="ECO:0000256" key="5">
    <source>
        <dbReference type="ARBA" id="ARBA00023159"/>
    </source>
</evidence>
<dbReference type="PANTHER" id="PTHR10649:SF18">
    <property type="entry name" value="ARYL HYDROCARBON RECEPTOR 1 BETA"/>
    <property type="match status" value="1"/>
</dbReference>
<dbReference type="InterPro" id="IPR035965">
    <property type="entry name" value="PAS-like_dom_sf"/>
</dbReference>
<dbReference type="InterPro" id="IPR000014">
    <property type="entry name" value="PAS"/>
</dbReference>
<dbReference type="InterPro" id="IPR036638">
    <property type="entry name" value="HLH_DNA-bd_sf"/>
</dbReference>
<reference evidence="11" key="2">
    <citation type="submission" date="2025-08" db="UniProtKB">
        <authorList>
            <consortium name="Ensembl"/>
        </authorList>
    </citation>
    <scope>IDENTIFICATION</scope>
</reference>
<dbReference type="CDD" id="cd19696">
    <property type="entry name" value="bHLH-PAS_AhR_like"/>
    <property type="match status" value="1"/>
</dbReference>
<accession>K7E241</accession>
<dbReference type="GO" id="GO:0005634">
    <property type="term" value="C:nucleus"/>
    <property type="evidence" value="ECO:0000318"/>
    <property type="project" value="GO_Central"/>
</dbReference>
<dbReference type="FunFam" id="4.10.280.10:FF:000062">
    <property type="entry name" value="Neuronal PAS domain-containing protein 3"/>
    <property type="match status" value="1"/>
</dbReference>
<dbReference type="GO" id="GO:0046983">
    <property type="term" value="F:protein dimerization activity"/>
    <property type="evidence" value="ECO:0007669"/>
    <property type="project" value="InterPro"/>
</dbReference>
<evidence type="ECO:0000256" key="6">
    <source>
        <dbReference type="ARBA" id="ARBA00023163"/>
    </source>
</evidence>
<dbReference type="GO" id="GO:0006805">
    <property type="term" value="P:xenobiotic metabolic process"/>
    <property type="evidence" value="ECO:0007669"/>
    <property type="project" value="InterPro"/>
</dbReference>
<dbReference type="PANTHER" id="PTHR10649">
    <property type="entry name" value="ARYL HYDROCARBON RECEPTOR"/>
    <property type="match status" value="1"/>
</dbReference>
<dbReference type="Gene3D" id="3.30.450.20">
    <property type="entry name" value="PAS domain"/>
    <property type="match status" value="2"/>
</dbReference>
<proteinExistence type="predicted"/>
<dbReference type="SMART" id="SM00086">
    <property type="entry name" value="PAC"/>
    <property type="match status" value="1"/>
</dbReference>
<evidence type="ECO:0000256" key="1">
    <source>
        <dbReference type="ARBA" id="ARBA00004123"/>
    </source>
</evidence>
<dbReference type="GeneTree" id="ENSGT00940000154486"/>
<dbReference type="GO" id="GO:0006357">
    <property type="term" value="P:regulation of transcription by RNA polymerase II"/>
    <property type="evidence" value="ECO:0000318"/>
    <property type="project" value="GO_Central"/>
</dbReference>
<evidence type="ECO:0000256" key="4">
    <source>
        <dbReference type="ARBA" id="ARBA00023125"/>
    </source>
</evidence>
<feature type="region of interest" description="Disordered" evidence="8">
    <location>
        <begin position="174"/>
        <end position="203"/>
    </location>
</feature>
<evidence type="ECO:0000259" key="9">
    <source>
        <dbReference type="PROSITE" id="PS50112"/>
    </source>
</evidence>
<dbReference type="GO" id="GO:0004879">
    <property type="term" value="F:nuclear receptor activity"/>
    <property type="evidence" value="ECO:0000318"/>
    <property type="project" value="GO_Central"/>
</dbReference>
<feature type="compositionally biased region" description="Basic residues" evidence="8">
    <location>
        <begin position="1"/>
        <end position="11"/>
    </location>
</feature>
<dbReference type="Bgee" id="ENSMODG00000027484">
    <property type="expression patterns" value="Expressed in brain and 2 other cell types or tissues"/>
</dbReference>